<name>A0A9Q1FLN2_SYNKA</name>
<dbReference type="PROSITE" id="PS51456">
    <property type="entry name" value="MYOSIN_MOTOR"/>
    <property type="match status" value="1"/>
</dbReference>
<dbReference type="GO" id="GO:0005737">
    <property type="term" value="C:cytoplasm"/>
    <property type="evidence" value="ECO:0007669"/>
    <property type="project" value="TreeGrafter"/>
</dbReference>
<evidence type="ECO:0000259" key="9">
    <source>
        <dbReference type="PROSITE" id="PS51456"/>
    </source>
</evidence>
<evidence type="ECO:0000256" key="2">
    <source>
        <dbReference type="ARBA" id="ARBA00022741"/>
    </source>
</evidence>
<dbReference type="InterPro" id="IPR036961">
    <property type="entry name" value="Kinesin_motor_dom_sf"/>
</dbReference>
<dbReference type="Gene3D" id="2.30.30.360">
    <property type="entry name" value="Myosin S1 fragment, N-terminal"/>
    <property type="match status" value="1"/>
</dbReference>
<keyword evidence="11" id="KW-1185">Reference proteome</keyword>
<dbReference type="GO" id="GO:0007015">
    <property type="term" value="P:actin filament organization"/>
    <property type="evidence" value="ECO:0007669"/>
    <property type="project" value="TreeGrafter"/>
</dbReference>
<keyword evidence="3" id="KW-0067">ATP-binding</keyword>
<keyword evidence="6" id="KW-0505">Motor protein</keyword>
<proteinExistence type="inferred from homology"/>
<dbReference type="PANTHER" id="PTHR13140:SF857">
    <property type="entry name" value="MYOSIN-11"/>
    <property type="match status" value="1"/>
</dbReference>
<dbReference type="SUPFAM" id="SSF52540">
    <property type="entry name" value="P-loop containing nucleoside triphosphate hydrolases"/>
    <property type="match status" value="1"/>
</dbReference>
<dbReference type="FunFam" id="1.10.10.820:FF:000001">
    <property type="entry name" value="Myosin heavy chain"/>
    <property type="match status" value="1"/>
</dbReference>
<dbReference type="OrthoDB" id="312459at2759"/>
<evidence type="ECO:0000256" key="5">
    <source>
        <dbReference type="ARBA" id="ARBA00023123"/>
    </source>
</evidence>
<evidence type="ECO:0000256" key="3">
    <source>
        <dbReference type="ARBA" id="ARBA00022840"/>
    </source>
</evidence>
<evidence type="ECO:0000313" key="10">
    <source>
        <dbReference type="EMBL" id="KAJ8360957.1"/>
    </source>
</evidence>
<reference evidence="10" key="1">
    <citation type="journal article" date="2023" name="Science">
        <title>Genome structures resolve the early diversification of teleost fishes.</title>
        <authorList>
            <person name="Parey E."/>
            <person name="Louis A."/>
            <person name="Montfort J."/>
            <person name="Bouchez O."/>
            <person name="Roques C."/>
            <person name="Iampietro C."/>
            <person name="Lluch J."/>
            <person name="Castinel A."/>
            <person name="Donnadieu C."/>
            <person name="Desvignes T."/>
            <person name="Floi Bucao C."/>
            <person name="Jouanno E."/>
            <person name="Wen M."/>
            <person name="Mejri S."/>
            <person name="Dirks R."/>
            <person name="Jansen H."/>
            <person name="Henkel C."/>
            <person name="Chen W.J."/>
            <person name="Zahm M."/>
            <person name="Cabau C."/>
            <person name="Klopp C."/>
            <person name="Thompson A.W."/>
            <person name="Robinson-Rechavi M."/>
            <person name="Braasch I."/>
            <person name="Lecointre G."/>
            <person name="Bobe J."/>
            <person name="Postlethwait J.H."/>
            <person name="Berthelot C."/>
            <person name="Roest Crollius H."/>
            <person name="Guiguen Y."/>
        </authorList>
    </citation>
    <scope>NUCLEOTIDE SEQUENCE</scope>
    <source>
        <strain evidence="10">WJC10195</strain>
    </source>
</reference>
<dbReference type="Proteomes" id="UP001152622">
    <property type="component" value="Chromosome 5"/>
</dbReference>
<keyword evidence="5 8" id="KW-0518">Myosin</keyword>
<dbReference type="SMART" id="SM00242">
    <property type="entry name" value="MYSc"/>
    <property type="match status" value="1"/>
</dbReference>
<dbReference type="AlphaFoldDB" id="A0A9Q1FLN2"/>
<dbReference type="FunFam" id="1.20.120.720:FF:000001">
    <property type="entry name" value="Myosin heavy chain, muscle"/>
    <property type="match status" value="1"/>
</dbReference>
<dbReference type="SUPFAM" id="SSF50084">
    <property type="entry name" value="Myosin S1 fragment, N-terminal domain"/>
    <property type="match status" value="1"/>
</dbReference>
<dbReference type="Gene3D" id="1.20.58.530">
    <property type="match status" value="1"/>
</dbReference>
<dbReference type="InterPro" id="IPR001609">
    <property type="entry name" value="Myosin_head_motor_dom-like"/>
</dbReference>
<keyword evidence="4" id="KW-0175">Coiled coil</keyword>
<dbReference type="PANTHER" id="PTHR13140">
    <property type="entry name" value="MYOSIN"/>
    <property type="match status" value="1"/>
</dbReference>
<evidence type="ECO:0000256" key="4">
    <source>
        <dbReference type="ARBA" id="ARBA00023054"/>
    </source>
</evidence>
<evidence type="ECO:0000256" key="7">
    <source>
        <dbReference type="ARBA" id="ARBA00023203"/>
    </source>
</evidence>
<dbReference type="GO" id="GO:0000146">
    <property type="term" value="F:microfilament motor activity"/>
    <property type="evidence" value="ECO:0007669"/>
    <property type="project" value="TreeGrafter"/>
</dbReference>
<comment type="similarity">
    <text evidence="1 8">Belongs to the TRAFAC class myosin-kinesin ATPase superfamily. Myosin family.</text>
</comment>
<gene>
    <name evidence="10" type="ORF">SKAU_G00174820</name>
</gene>
<feature type="domain" description="Myosin motor" evidence="9">
    <location>
        <begin position="1"/>
        <end position="520"/>
    </location>
</feature>
<dbReference type="Gene3D" id="1.10.10.820">
    <property type="match status" value="1"/>
</dbReference>
<feature type="region of interest" description="Actin-binding" evidence="8">
    <location>
        <begin position="454"/>
        <end position="476"/>
    </location>
</feature>
<dbReference type="InterPro" id="IPR027417">
    <property type="entry name" value="P-loop_NTPase"/>
</dbReference>
<sequence>MSTDAEMAAFGPASVFLRKPEKERIEAQNAPFDAKTAFFVAEPKEMYLKGKLISREGGKATVETLEGNQSRVTFQLSAERSYHIFYQLMTGHKPELLEALLITTNPYDYPMISQGEITVKSIDDVEEFIATDTAIDILGFNADEKIGIYKLTGACLHHGNMKFKQKQREEQAEPDGTEVADKIAYLMGLNSADLLKCLCYPRVKVGNEFVTKGQTVPQVNNSVSALCKSVYEKMFLWMVIRINEMLDTKQPRQFFIGVLDIAGFEIFDFNSLEQLCINFTNEKLQQFFNHHMFVLEQEEYKKEGIEWEFIDFGMDLAACIELIEKPMGIFSILEEECMFPKASDTTFKNKLYDQHLGKNNAFQKPKPAKGKAEAHFSLMHYAGCVDYNISGWLDKNKDPLNDSVVQLYQKSSVKLLAMLYASHGGDDAAKGGKKAGKKKGGSFQTVSALFRENLGKLMSNLRSTHPHFVRCLIPNESKTPGLMENFLVIHQLRCNGVLEGIRICRKGFPSRIIYGDFKQR</sequence>
<dbReference type="Gene3D" id="3.40.850.10">
    <property type="entry name" value="Kinesin motor domain"/>
    <property type="match status" value="1"/>
</dbReference>
<dbReference type="FunFam" id="1.20.58.530:FF:000001">
    <property type="entry name" value="Myosin heavy chain"/>
    <property type="match status" value="1"/>
</dbReference>
<organism evidence="10 11">
    <name type="scientific">Synaphobranchus kaupii</name>
    <name type="common">Kaup's arrowtooth eel</name>
    <dbReference type="NCBI Taxonomy" id="118154"/>
    <lineage>
        <taxon>Eukaryota</taxon>
        <taxon>Metazoa</taxon>
        <taxon>Chordata</taxon>
        <taxon>Craniata</taxon>
        <taxon>Vertebrata</taxon>
        <taxon>Euteleostomi</taxon>
        <taxon>Actinopterygii</taxon>
        <taxon>Neopterygii</taxon>
        <taxon>Teleostei</taxon>
        <taxon>Anguilliformes</taxon>
        <taxon>Synaphobranchidae</taxon>
        <taxon>Synaphobranchus</taxon>
    </lineage>
</organism>
<dbReference type="PRINTS" id="PR00193">
    <property type="entry name" value="MYOSINHEAVY"/>
</dbReference>
<keyword evidence="2" id="KW-0547">Nucleotide-binding</keyword>
<dbReference type="GO" id="GO:0016020">
    <property type="term" value="C:membrane"/>
    <property type="evidence" value="ECO:0007669"/>
    <property type="project" value="TreeGrafter"/>
</dbReference>
<evidence type="ECO:0000313" key="11">
    <source>
        <dbReference type="Proteomes" id="UP001152622"/>
    </source>
</evidence>
<evidence type="ECO:0000256" key="8">
    <source>
        <dbReference type="PROSITE-ProRule" id="PRU00782"/>
    </source>
</evidence>
<protein>
    <recommendedName>
        <fullName evidence="9">Myosin motor domain-containing protein</fullName>
    </recommendedName>
</protein>
<dbReference type="EMBL" id="JAINUF010000005">
    <property type="protein sequence ID" value="KAJ8360957.1"/>
    <property type="molecule type" value="Genomic_DNA"/>
</dbReference>
<accession>A0A9Q1FLN2</accession>
<dbReference type="Pfam" id="PF00063">
    <property type="entry name" value="Myosin_head"/>
    <property type="match status" value="1"/>
</dbReference>
<dbReference type="InterPro" id="IPR008989">
    <property type="entry name" value="Myosin_S1_N"/>
</dbReference>
<dbReference type="GO" id="GO:0051015">
    <property type="term" value="F:actin filament binding"/>
    <property type="evidence" value="ECO:0007669"/>
    <property type="project" value="InterPro"/>
</dbReference>
<keyword evidence="7 8" id="KW-0009">Actin-binding</keyword>
<dbReference type="GO" id="GO:0005524">
    <property type="term" value="F:ATP binding"/>
    <property type="evidence" value="ECO:0007669"/>
    <property type="project" value="UniProtKB-KW"/>
</dbReference>
<comment type="caution">
    <text evidence="10">The sequence shown here is derived from an EMBL/GenBank/DDBJ whole genome shotgun (WGS) entry which is preliminary data.</text>
</comment>
<evidence type="ECO:0000256" key="1">
    <source>
        <dbReference type="ARBA" id="ARBA00008314"/>
    </source>
</evidence>
<dbReference type="Gene3D" id="1.20.120.720">
    <property type="entry name" value="Myosin VI head, motor domain, U50 subdomain"/>
    <property type="match status" value="1"/>
</dbReference>
<comment type="caution">
    <text evidence="8">Lacks conserved residue(s) required for the propagation of feature annotation.</text>
</comment>
<dbReference type="GO" id="GO:0016459">
    <property type="term" value="C:myosin complex"/>
    <property type="evidence" value="ECO:0007669"/>
    <property type="project" value="UniProtKB-KW"/>
</dbReference>
<evidence type="ECO:0000256" key="6">
    <source>
        <dbReference type="ARBA" id="ARBA00023175"/>
    </source>
</evidence>